<evidence type="ECO:0000256" key="1">
    <source>
        <dbReference type="SAM" id="MobiDB-lite"/>
    </source>
</evidence>
<proteinExistence type="predicted"/>
<keyword evidence="2" id="KW-1185">Reference proteome</keyword>
<organism evidence="2 3">
    <name type="scientific">Steinernema glaseri</name>
    <dbReference type="NCBI Taxonomy" id="37863"/>
    <lineage>
        <taxon>Eukaryota</taxon>
        <taxon>Metazoa</taxon>
        <taxon>Ecdysozoa</taxon>
        <taxon>Nematoda</taxon>
        <taxon>Chromadorea</taxon>
        <taxon>Rhabditida</taxon>
        <taxon>Tylenchina</taxon>
        <taxon>Panagrolaimomorpha</taxon>
        <taxon>Strongyloidoidea</taxon>
        <taxon>Steinernematidae</taxon>
        <taxon>Steinernema</taxon>
    </lineage>
</organism>
<evidence type="ECO:0000313" key="3">
    <source>
        <dbReference type="WBParaSite" id="L893_g22318.t2"/>
    </source>
</evidence>
<sequence>MPEQRLLPMNDPNGFGSALANILSENRPQQIRAAPSRVVPQAHIMQTDSGSYSSERFNYGAQSRPRQLQLAGPPITAEQYAQWYGRAPIAVQHADAERRPSNSNSFWAADVQSRSAPINSYGGTYGHPEPLAPATNPPSSASFLQAQHQPQALASAETSFAAPPADPQPLPSREADPQPLPSREEISPDSGLFVGKTSPSGDGSIGFGGGLKPDMSFEDVFGKDGRKNTQEDSFNFFGR</sequence>
<reference evidence="3" key="1">
    <citation type="submission" date="2016-11" db="UniProtKB">
        <authorList>
            <consortium name="WormBaseParasite"/>
        </authorList>
    </citation>
    <scope>IDENTIFICATION</scope>
</reference>
<accession>A0A1I7Z376</accession>
<dbReference type="WBParaSite" id="L893_g22318.t2">
    <property type="protein sequence ID" value="L893_g22318.t2"/>
    <property type="gene ID" value="L893_g22318"/>
</dbReference>
<dbReference type="AlphaFoldDB" id="A0A1I7Z376"/>
<protein>
    <submittedName>
        <fullName evidence="3">Uncharacterized protein</fullName>
    </submittedName>
</protein>
<name>A0A1I7Z376_9BILA</name>
<feature type="region of interest" description="Disordered" evidence="1">
    <location>
        <begin position="118"/>
        <end position="239"/>
    </location>
</feature>
<evidence type="ECO:0000313" key="2">
    <source>
        <dbReference type="Proteomes" id="UP000095287"/>
    </source>
</evidence>
<feature type="compositionally biased region" description="Polar residues" evidence="1">
    <location>
        <begin position="137"/>
        <end position="158"/>
    </location>
</feature>
<feature type="compositionally biased region" description="Basic and acidic residues" evidence="1">
    <location>
        <begin position="220"/>
        <end position="230"/>
    </location>
</feature>
<dbReference type="Proteomes" id="UP000095287">
    <property type="component" value="Unplaced"/>
</dbReference>